<gene>
    <name evidence="1" type="ORF">FA10DRAFT_268946</name>
</gene>
<dbReference type="AlphaFoldDB" id="A0A316YGZ1"/>
<dbReference type="InParanoid" id="A0A316YGZ1"/>
<name>A0A316YGZ1_9BASI</name>
<dbReference type="Gene3D" id="3.30.559.30">
    <property type="entry name" value="Nonribosomal peptide synthetase, condensation domain"/>
    <property type="match status" value="1"/>
</dbReference>
<organism evidence="1 2">
    <name type="scientific">Acaromyces ingoldii</name>
    <dbReference type="NCBI Taxonomy" id="215250"/>
    <lineage>
        <taxon>Eukaryota</taxon>
        <taxon>Fungi</taxon>
        <taxon>Dikarya</taxon>
        <taxon>Basidiomycota</taxon>
        <taxon>Ustilaginomycotina</taxon>
        <taxon>Exobasidiomycetes</taxon>
        <taxon>Exobasidiales</taxon>
        <taxon>Cryptobasidiaceae</taxon>
        <taxon>Acaromyces</taxon>
    </lineage>
</organism>
<dbReference type="SUPFAM" id="SSF52777">
    <property type="entry name" value="CoA-dependent acyltransferases"/>
    <property type="match status" value="2"/>
</dbReference>
<evidence type="ECO:0008006" key="3">
    <source>
        <dbReference type="Google" id="ProtNLM"/>
    </source>
</evidence>
<proteinExistence type="predicted"/>
<protein>
    <recommendedName>
        <fullName evidence="3">CoA-dependent acyltransferase</fullName>
    </recommendedName>
</protein>
<dbReference type="InterPro" id="IPR023213">
    <property type="entry name" value="CAT-like_dom_sf"/>
</dbReference>
<dbReference type="Proteomes" id="UP000245768">
    <property type="component" value="Unassembled WGS sequence"/>
</dbReference>
<reference evidence="1 2" key="1">
    <citation type="journal article" date="2018" name="Mol. Biol. Evol.">
        <title>Broad Genomic Sampling Reveals a Smut Pathogenic Ancestry of the Fungal Clade Ustilaginomycotina.</title>
        <authorList>
            <person name="Kijpornyongpan T."/>
            <person name="Mondo S.J."/>
            <person name="Barry K."/>
            <person name="Sandor L."/>
            <person name="Lee J."/>
            <person name="Lipzen A."/>
            <person name="Pangilinan J."/>
            <person name="LaButti K."/>
            <person name="Hainaut M."/>
            <person name="Henrissat B."/>
            <person name="Grigoriev I.V."/>
            <person name="Spatafora J.W."/>
            <person name="Aime M.C."/>
        </authorList>
    </citation>
    <scope>NUCLEOTIDE SEQUENCE [LARGE SCALE GENOMIC DNA]</scope>
    <source>
        <strain evidence="1 2">MCA 4198</strain>
    </source>
</reference>
<keyword evidence="2" id="KW-1185">Reference proteome</keyword>
<dbReference type="RefSeq" id="XP_025376008.1">
    <property type="nucleotide sequence ID" value="XM_025522542.1"/>
</dbReference>
<dbReference type="GeneID" id="37044458"/>
<dbReference type="PANTHER" id="PTHR42034:SF2">
    <property type="entry name" value="ACYL-COA-DEPENDENT ACYLTRANSFERASE MAC1"/>
    <property type="match status" value="1"/>
</dbReference>
<dbReference type="EMBL" id="KZ819638">
    <property type="protein sequence ID" value="PWN88810.1"/>
    <property type="molecule type" value="Genomic_DNA"/>
</dbReference>
<evidence type="ECO:0000313" key="1">
    <source>
        <dbReference type="EMBL" id="PWN88810.1"/>
    </source>
</evidence>
<dbReference type="PANTHER" id="PTHR42034">
    <property type="entry name" value="CHROMOSOME 7, WHOLE GENOME SHOTGUN SEQUENCE-RELATED"/>
    <property type="match status" value="1"/>
</dbReference>
<accession>A0A316YGZ1</accession>
<sequence>MTDLEWTLDKADGTWKRDLWGPEMFTAQVHRLGSGHLDISLCTVFTASLAPEELEKRMAHAWRIVRDRFPQLVVRIVNEPKADNENYNRLHYDQASAATSAEQTFVVHRANGDDEAFRKYHSEITSKPCGPISLHLFRTSSQRHAVYLYAPHTLVDIEALLHVFNRLFEAMATPVEELETDPTQRLPPPVPIALLPSAPSGDIPAFIGSQLGPIPELMPGTPKLQLSGPLGNGSCYPTRRQFDEAQSAKILAKLKQLGLSIAHAQDAGAQLAIAEQEGVTGGKSVNYPVSVGVRRFFKPDLQTEYVAWGIGGLQLTFDLGSVDSKAREEKFLDLMRQVQPQYQAALKDATIATSQHPANLALGADKGLPPLAPPSAHVVSSVGRLDDMLRPDLYAPIIKIEDVHEAQRHGIMAVPTFHTWTLNGRLTIQMSVSEPLAPIVDQVLDRYESLLHSLAD</sequence>
<evidence type="ECO:0000313" key="2">
    <source>
        <dbReference type="Proteomes" id="UP000245768"/>
    </source>
</evidence>
<dbReference type="OrthoDB" id="2548233at2759"/>
<dbReference type="STRING" id="215250.A0A316YGZ1"/>
<dbReference type="Gene3D" id="3.30.559.10">
    <property type="entry name" value="Chloramphenicol acetyltransferase-like domain"/>
    <property type="match status" value="1"/>
</dbReference>